<name>A0ABX9RG66_9ACTN</name>
<dbReference type="Pfam" id="PF14082">
    <property type="entry name" value="SduA_C"/>
    <property type="match status" value="1"/>
</dbReference>
<proteinExistence type="predicted"/>
<protein>
    <submittedName>
        <fullName evidence="2">DUF4263 domain-containing protein</fullName>
    </submittedName>
</protein>
<accession>A0ABX9RG66</accession>
<sequence length="423" mass="46840">MAQACMSGVRCMIGASSTARADEVPDHVRTRSDFTLRILIGKIMELGVSDHVRGFLEDALRHMGDRSSYRGGKELLSLLRYAEGAARQEEDLLASERIEDALAYAMNTMLRPDVEIKYQLFPGTGHSLLGLIRRTTEAFGNVVLSSIRAFLAENPSATVTDIQKHLVGVFESGSAISEDEEQAGHYVLRGQRESSAWLLEVLTRRLTLQERPAQADADVSRPTSTEELSLEELAHLAQLKLRSDALQQLTTAVQNPHSTEADLQYQLQGNLWIFGGSFLSGLGRRRLVAGSELDIPLLRPDGSLHVVELKRANVRIMTHQRNGLIPNGEVHRAVGQVMNYLLALDEDRSRILDQHGVDVRRAAATVVVGHPRFQPDFDEADMNEVLRTYSSHLARIEVITYKQLIDGATNALGLSQAEASRHP</sequence>
<reference evidence="2 3" key="1">
    <citation type="submission" date="2018-09" db="EMBL/GenBank/DDBJ databases">
        <title>Micromonospora sp. nov. MS1-9, isolated from a root of Musa sp.</title>
        <authorList>
            <person name="Kuncharoen N."/>
            <person name="Kudo T."/>
            <person name="Ohkuma M."/>
            <person name="Yuki M."/>
            <person name="Tanasupawat S."/>
        </authorList>
    </citation>
    <scope>NUCLEOTIDE SEQUENCE [LARGE SCALE GENOMIC DNA]</scope>
    <source>
        <strain evidence="2 3">NGC1-4</strain>
    </source>
</reference>
<dbReference type="EMBL" id="RAZS01000002">
    <property type="protein sequence ID" value="RKN22600.1"/>
    <property type="molecule type" value="Genomic_DNA"/>
</dbReference>
<keyword evidence="3" id="KW-1185">Reference proteome</keyword>
<evidence type="ECO:0000313" key="2">
    <source>
        <dbReference type="EMBL" id="RKN22600.1"/>
    </source>
</evidence>
<dbReference type="InterPro" id="IPR025359">
    <property type="entry name" value="SduA_C"/>
</dbReference>
<organism evidence="2 3">
    <name type="scientific">Micromonospora musae</name>
    <dbReference type="NCBI Taxonomy" id="1894970"/>
    <lineage>
        <taxon>Bacteria</taxon>
        <taxon>Bacillati</taxon>
        <taxon>Actinomycetota</taxon>
        <taxon>Actinomycetes</taxon>
        <taxon>Micromonosporales</taxon>
        <taxon>Micromonosporaceae</taxon>
        <taxon>Micromonospora</taxon>
    </lineage>
</organism>
<dbReference type="Proteomes" id="UP000271548">
    <property type="component" value="Unassembled WGS sequence"/>
</dbReference>
<evidence type="ECO:0000259" key="1">
    <source>
        <dbReference type="Pfam" id="PF14082"/>
    </source>
</evidence>
<feature type="domain" description="Shedu protein SduA C-terminal" evidence="1">
    <location>
        <begin position="258"/>
        <end position="405"/>
    </location>
</feature>
<evidence type="ECO:0000313" key="3">
    <source>
        <dbReference type="Proteomes" id="UP000271548"/>
    </source>
</evidence>
<comment type="caution">
    <text evidence="2">The sequence shown here is derived from an EMBL/GenBank/DDBJ whole genome shotgun (WGS) entry which is preliminary data.</text>
</comment>
<gene>
    <name evidence="2" type="ORF">D7147_08115</name>
</gene>